<dbReference type="SUPFAM" id="SSF46689">
    <property type="entry name" value="Homeodomain-like"/>
    <property type="match status" value="1"/>
</dbReference>
<feature type="DNA-binding region" description="H-T-H motif" evidence="2">
    <location>
        <begin position="25"/>
        <end position="44"/>
    </location>
</feature>
<dbReference type="InterPro" id="IPR050109">
    <property type="entry name" value="HTH-type_TetR-like_transc_reg"/>
</dbReference>
<dbReference type="InterPro" id="IPR039536">
    <property type="entry name" value="TetR_C_Proteobacteria"/>
</dbReference>
<evidence type="ECO:0000259" key="3">
    <source>
        <dbReference type="PROSITE" id="PS50977"/>
    </source>
</evidence>
<evidence type="ECO:0000313" key="5">
    <source>
        <dbReference type="Proteomes" id="UP000635278"/>
    </source>
</evidence>
<dbReference type="SUPFAM" id="SSF48498">
    <property type="entry name" value="Tetracyclin repressor-like, C-terminal domain"/>
    <property type="match status" value="1"/>
</dbReference>
<dbReference type="PANTHER" id="PTHR30055:SF146">
    <property type="entry name" value="HTH-TYPE TRANSCRIPTIONAL DUAL REGULATOR CECR"/>
    <property type="match status" value="1"/>
</dbReference>
<dbReference type="InterPro" id="IPR023772">
    <property type="entry name" value="DNA-bd_HTH_TetR-type_CS"/>
</dbReference>
<dbReference type="PRINTS" id="PR00455">
    <property type="entry name" value="HTHTETR"/>
</dbReference>
<organism evidence="4 5">
    <name type="scientific">Acetobacter musti</name>
    <dbReference type="NCBI Taxonomy" id="864732"/>
    <lineage>
        <taxon>Bacteria</taxon>
        <taxon>Pseudomonadati</taxon>
        <taxon>Pseudomonadota</taxon>
        <taxon>Alphaproteobacteria</taxon>
        <taxon>Acetobacterales</taxon>
        <taxon>Acetobacteraceae</taxon>
        <taxon>Acetobacter</taxon>
    </lineage>
</organism>
<dbReference type="PANTHER" id="PTHR30055">
    <property type="entry name" value="HTH-TYPE TRANSCRIPTIONAL REGULATOR RUTR"/>
    <property type="match status" value="1"/>
</dbReference>
<dbReference type="InterPro" id="IPR009057">
    <property type="entry name" value="Homeodomain-like_sf"/>
</dbReference>
<keyword evidence="5" id="KW-1185">Reference proteome</keyword>
<dbReference type="PROSITE" id="PS50977">
    <property type="entry name" value="HTH_TETR_2"/>
    <property type="match status" value="1"/>
</dbReference>
<evidence type="ECO:0000256" key="1">
    <source>
        <dbReference type="ARBA" id="ARBA00023125"/>
    </source>
</evidence>
<accession>A0ABX0JRT8</accession>
<name>A0ABX0JRT8_9PROT</name>
<dbReference type="Gene3D" id="1.10.357.10">
    <property type="entry name" value="Tetracycline Repressor, domain 2"/>
    <property type="match status" value="1"/>
</dbReference>
<dbReference type="EMBL" id="WOTB01000027">
    <property type="protein sequence ID" value="NHN86176.1"/>
    <property type="molecule type" value="Genomic_DNA"/>
</dbReference>
<dbReference type="InterPro" id="IPR001647">
    <property type="entry name" value="HTH_TetR"/>
</dbReference>
<dbReference type="Gene3D" id="1.10.10.60">
    <property type="entry name" value="Homeodomain-like"/>
    <property type="match status" value="1"/>
</dbReference>
<reference evidence="4 5" key="1">
    <citation type="journal article" date="2020" name="Int. J. Syst. Evol. Microbiol.">
        <title>Novel acetic acid bacteria from cider fermentations: Acetobacter conturbans sp. nov. and Acetobacter fallax sp. nov.</title>
        <authorList>
            <person name="Sombolestani A.S."/>
            <person name="Cleenwerck I."/>
            <person name="Cnockaert M."/>
            <person name="Borremans W."/>
            <person name="Wieme A.D."/>
            <person name="De Vuyst L."/>
            <person name="Vandamme P."/>
        </authorList>
    </citation>
    <scope>NUCLEOTIDE SEQUENCE [LARGE SCALE GENOMIC DNA]</scope>
    <source>
        <strain evidence="4 5">LMG 30640</strain>
    </source>
</reference>
<evidence type="ECO:0000256" key="2">
    <source>
        <dbReference type="PROSITE-ProRule" id="PRU00335"/>
    </source>
</evidence>
<comment type="caution">
    <text evidence="4">The sequence shown here is derived from an EMBL/GenBank/DDBJ whole genome shotgun (WGS) entry which is preliminary data.</text>
</comment>
<keyword evidence="1 2" id="KW-0238">DNA-binding</keyword>
<dbReference type="Proteomes" id="UP000635278">
    <property type="component" value="Unassembled WGS sequence"/>
</dbReference>
<gene>
    <name evidence="4" type="ORF">GOB93_16220</name>
</gene>
<dbReference type="RefSeq" id="WP_173584551.1">
    <property type="nucleotide sequence ID" value="NZ_WOTB01000027.1"/>
</dbReference>
<evidence type="ECO:0000313" key="4">
    <source>
        <dbReference type="EMBL" id="NHN86176.1"/>
    </source>
</evidence>
<proteinExistence type="predicted"/>
<dbReference type="InterPro" id="IPR036271">
    <property type="entry name" value="Tet_transcr_reg_TetR-rel_C_sf"/>
</dbReference>
<dbReference type="Pfam" id="PF14246">
    <property type="entry name" value="TetR_C_7"/>
    <property type="match status" value="1"/>
</dbReference>
<sequence length="197" mass="21820">MTAKCQQILTGAGEIFAEFGYEGASMSLIARRAGVSKGTLYNYFDGKAALFAAFVRRKACQELPHAFRSVREDLPPRETLIDVGRAIIALMTSPTALMLYRIVVSEAAHFPLLAQTFWENGPAVAIGTLAKWLTEQSSRGQLRTDDPVFAAEQFFALCQTRIAMRRRLQLPVDMSEAEIEHIATSAVDMFLGLYRAP</sequence>
<dbReference type="Pfam" id="PF00440">
    <property type="entry name" value="TetR_N"/>
    <property type="match status" value="1"/>
</dbReference>
<protein>
    <submittedName>
        <fullName evidence="4">TetR family transcriptional regulator</fullName>
    </submittedName>
</protein>
<dbReference type="PROSITE" id="PS01081">
    <property type="entry name" value="HTH_TETR_1"/>
    <property type="match status" value="1"/>
</dbReference>
<feature type="domain" description="HTH tetR-type" evidence="3">
    <location>
        <begin position="2"/>
        <end position="62"/>
    </location>
</feature>